<dbReference type="Pfam" id="PF01116">
    <property type="entry name" value="F_bP_aldolase"/>
    <property type="match status" value="1"/>
</dbReference>
<dbReference type="PANTHER" id="PTHR30304:SF0">
    <property type="entry name" value="D-TAGATOSE-1,6-BISPHOSPHATE ALDOLASE SUBUNIT GATY-RELATED"/>
    <property type="match status" value="1"/>
</dbReference>
<dbReference type="NCBIfam" id="TIGR00167">
    <property type="entry name" value="cbbA"/>
    <property type="match status" value="1"/>
</dbReference>
<sequence>MLANTLELLKSAQNGGYALGAFNIYNMEGLTAVIQAAEVLNSPVMVQLHPITIEWNQGRIVPACIEAAKAAEVPVSIHLDHSQSVAAIDVALQKGMNSIMADGSDLSFEDNLKFTKSIVDKARQFGAIVEGEFGKLAGEEDGLSVEVYEAKMTNPDLAAEYVLKTGVSSLAVCIGNVHGKYANEPNLDFERLKAIRKNVDVPLVLHGASGVPADMVRESIALGVCKFNVNTEIRTAYMDAVREVITNSMKPDVMPIIQLVVERMTEVIKQKIVLFQSDGKA</sequence>
<dbReference type="InterPro" id="IPR000771">
    <property type="entry name" value="FBA_II"/>
</dbReference>
<dbReference type="InterPro" id="IPR050246">
    <property type="entry name" value="Class_II_FBP_aldolase"/>
</dbReference>
<keyword evidence="2" id="KW-1185">Reference proteome</keyword>
<dbReference type="PIRSF" id="PIRSF001359">
    <property type="entry name" value="F_bP_aldolase_II"/>
    <property type="match status" value="1"/>
</dbReference>
<dbReference type="EMBL" id="CP106735">
    <property type="protein sequence ID" value="UXX79084.1"/>
    <property type="molecule type" value="Genomic_DNA"/>
</dbReference>
<evidence type="ECO:0000313" key="2">
    <source>
        <dbReference type="Proteomes" id="UP001062165"/>
    </source>
</evidence>
<dbReference type="PANTHER" id="PTHR30304">
    <property type="entry name" value="D-TAGATOSE-1,6-BISPHOSPHATE ALDOLASE"/>
    <property type="match status" value="1"/>
</dbReference>
<organism evidence="1 2">
    <name type="scientific">Reichenbachiella carrageenanivorans</name>
    <dbReference type="NCBI Taxonomy" id="2979869"/>
    <lineage>
        <taxon>Bacteria</taxon>
        <taxon>Pseudomonadati</taxon>
        <taxon>Bacteroidota</taxon>
        <taxon>Cytophagia</taxon>
        <taxon>Cytophagales</taxon>
        <taxon>Reichenbachiellaceae</taxon>
        <taxon>Reichenbachiella</taxon>
    </lineage>
</organism>
<dbReference type="SUPFAM" id="SSF51569">
    <property type="entry name" value="Aldolase"/>
    <property type="match status" value="1"/>
</dbReference>
<protein>
    <submittedName>
        <fullName evidence="1">Class II fructose-bisphosphate aldolase</fullName>
    </submittedName>
</protein>
<dbReference type="CDD" id="cd00947">
    <property type="entry name" value="TBP_aldolase_IIB"/>
    <property type="match status" value="1"/>
</dbReference>
<dbReference type="RefSeq" id="WP_263050827.1">
    <property type="nucleotide sequence ID" value="NZ_CP106735.1"/>
</dbReference>
<gene>
    <name evidence="1" type="ORF">N7E81_17150</name>
</gene>
<proteinExistence type="predicted"/>
<dbReference type="Gene3D" id="3.20.20.70">
    <property type="entry name" value="Aldolase class I"/>
    <property type="match status" value="1"/>
</dbReference>
<accession>A0ABY6D066</accession>
<reference evidence="1" key="1">
    <citation type="submission" date="2022-10" db="EMBL/GenBank/DDBJ databases">
        <title>Comparative genomics and taxonomic characterization of three novel marine species of genus Reichenbachiella exhibiting antioxidant and polysaccharide degradation activities.</title>
        <authorList>
            <person name="Muhammad N."/>
            <person name="Lee Y.-J."/>
            <person name="Ko J."/>
            <person name="Kim S.-G."/>
        </authorList>
    </citation>
    <scope>NUCLEOTIDE SEQUENCE</scope>
    <source>
        <strain evidence="1">Wsw4-B4</strain>
    </source>
</reference>
<dbReference type="Proteomes" id="UP001062165">
    <property type="component" value="Chromosome"/>
</dbReference>
<dbReference type="InterPro" id="IPR013785">
    <property type="entry name" value="Aldolase_TIM"/>
</dbReference>
<evidence type="ECO:0000313" key="1">
    <source>
        <dbReference type="EMBL" id="UXX79084.1"/>
    </source>
</evidence>
<name>A0ABY6D066_9BACT</name>